<dbReference type="PANTHER" id="PTHR35176:SF6">
    <property type="entry name" value="HEME OXYGENASE HI_0854-RELATED"/>
    <property type="match status" value="1"/>
</dbReference>
<comment type="caution">
    <text evidence="3">The sequence shown here is derived from an EMBL/GenBank/DDBJ whole genome shotgun (WGS) entry which is preliminary data.</text>
</comment>
<keyword evidence="1" id="KW-0560">Oxidoreductase</keyword>
<gene>
    <name evidence="3" type="ORF">E1298_40810</name>
</gene>
<evidence type="ECO:0000256" key="1">
    <source>
        <dbReference type="ARBA" id="ARBA00023002"/>
    </source>
</evidence>
<dbReference type="OrthoDB" id="162914at2"/>
<dbReference type="GO" id="GO:0005829">
    <property type="term" value="C:cytosol"/>
    <property type="evidence" value="ECO:0007669"/>
    <property type="project" value="TreeGrafter"/>
</dbReference>
<accession>A0A4R5A2I4</accession>
<dbReference type="InterPro" id="IPR012349">
    <property type="entry name" value="Split_barrel_FMN-bd"/>
</dbReference>
<organism evidence="3 4">
    <name type="scientific">Actinomadura rubrisoli</name>
    <dbReference type="NCBI Taxonomy" id="2530368"/>
    <lineage>
        <taxon>Bacteria</taxon>
        <taxon>Bacillati</taxon>
        <taxon>Actinomycetota</taxon>
        <taxon>Actinomycetes</taxon>
        <taxon>Streptosporangiales</taxon>
        <taxon>Thermomonosporaceae</taxon>
        <taxon>Actinomadura</taxon>
    </lineage>
</organism>
<dbReference type="InterPro" id="IPR019920">
    <property type="entry name" value="F420-binding_dom_put"/>
</dbReference>
<protein>
    <submittedName>
        <fullName evidence="3">PPOX class F420-dependent oxidoreductase</fullName>
    </submittedName>
</protein>
<reference evidence="3 4" key="1">
    <citation type="submission" date="2019-03" db="EMBL/GenBank/DDBJ databases">
        <title>Draft genome sequences of novel Actinobacteria.</title>
        <authorList>
            <person name="Sahin N."/>
            <person name="Ay H."/>
            <person name="Saygin H."/>
        </authorList>
    </citation>
    <scope>NUCLEOTIDE SEQUENCE [LARGE SCALE GENOMIC DNA]</scope>
    <source>
        <strain evidence="3 4">H3C3</strain>
    </source>
</reference>
<dbReference type="NCBIfam" id="TIGR03618">
    <property type="entry name" value="Rv1155_F420"/>
    <property type="match status" value="1"/>
</dbReference>
<dbReference type="RefSeq" id="WP_131902745.1">
    <property type="nucleotide sequence ID" value="NZ_SMKU01000396.1"/>
</dbReference>
<feature type="domain" description="Pyridoxamine 5'-phosphate oxidase N-terminal" evidence="2">
    <location>
        <begin position="4"/>
        <end position="129"/>
    </location>
</feature>
<dbReference type="Gene3D" id="2.30.110.10">
    <property type="entry name" value="Electron Transport, Fmn-binding Protein, Chain A"/>
    <property type="match status" value="1"/>
</dbReference>
<proteinExistence type="predicted"/>
<dbReference type="AlphaFoldDB" id="A0A4R5A2I4"/>
<evidence type="ECO:0000259" key="2">
    <source>
        <dbReference type="Pfam" id="PF01243"/>
    </source>
</evidence>
<dbReference type="SUPFAM" id="SSF50475">
    <property type="entry name" value="FMN-binding split barrel"/>
    <property type="match status" value="1"/>
</dbReference>
<dbReference type="Pfam" id="PF01243">
    <property type="entry name" value="PNPOx_N"/>
    <property type="match status" value="1"/>
</dbReference>
<dbReference type="Proteomes" id="UP000294513">
    <property type="component" value="Unassembled WGS sequence"/>
</dbReference>
<sequence length="133" mass="14774">MSTLPDEAKELLRRPLPAWATTVRPDGSLHNTVVWVDLDGDDVIVNTAVGRAKEQNLRADARVSVSMLDPEDAFHWVTVSGTARLETEGADAAIDALAKEYLGVDTYPYREGEERRRVTIRITPERVLYKPGA</sequence>
<dbReference type="InterPro" id="IPR011576">
    <property type="entry name" value="Pyridox_Oxase_N"/>
</dbReference>
<evidence type="ECO:0000313" key="3">
    <source>
        <dbReference type="EMBL" id="TDD66001.1"/>
    </source>
</evidence>
<dbReference type="EMBL" id="SMKU01000396">
    <property type="protein sequence ID" value="TDD66001.1"/>
    <property type="molecule type" value="Genomic_DNA"/>
</dbReference>
<name>A0A4R5A2I4_9ACTN</name>
<dbReference type="PANTHER" id="PTHR35176">
    <property type="entry name" value="HEME OXYGENASE HI_0854-RELATED"/>
    <property type="match status" value="1"/>
</dbReference>
<dbReference type="GO" id="GO:0016627">
    <property type="term" value="F:oxidoreductase activity, acting on the CH-CH group of donors"/>
    <property type="evidence" value="ECO:0007669"/>
    <property type="project" value="TreeGrafter"/>
</dbReference>
<dbReference type="GO" id="GO:0070967">
    <property type="term" value="F:coenzyme F420 binding"/>
    <property type="evidence" value="ECO:0007669"/>
    <property type="project" value="TreeGrafter"/>
</dbReference>
<dbReference type="InterPro" id="IPR052019">
    <property type="entry name" value="F420H2_bilvrd_red/Heme_oxyg"/>
</dbReference>
<keyword evidence="4" id="KW-1185">Reference proteome</keyword>
<evidence type="ECO:0000313" key="4">
    <source>
        <dbReference type="Proteomes" id="UP000294513"/>
    </source>
</evidence>